<dbReference type="OrthoDB" id="10250354at2759"/>
<dbReference type="EMBL" id="KB096742">
    <property type="protein sequence ID" value="ESO02588.1"/>
    <property type="molecule type" value="Genomic_DNA"/>
</dbReference>
<evidence type="ECO:0000313" key="2">
    <source>
        <dbReference type="EMBL" id="ESO02588.1"/>
    </source>
</evidence>
<dbReference type="InterPro" id="IPR018253">
    <property type="entry name" value="DnaJ_domain_CS"/>
</dbReference>
<dbReference type="RefSeq" id="XP_009019996.1">
    <property type="nucleotide sequence ID" value="XM_009021748.1"/>
</dbReference>
<sequence length="65" mass="7392">DLYQILDVPRNCSEDDLKRAYKKMALKFHPDKNQAPGATEAFKSINKAFSILSDVDEKDKYENAG</sequence>
<reference evidence="3" key="3">
    <citation type="submission" date="2015-06" db="UniProtKB">
        <authorList>
            <consortium name="EnsemblMetazoa"/>
        </authorList>
    </citation>
    <scope>IDENTIFICATION</scope>
</reference>
<dbReference type="PANTHER" id="PTHR43908">
    <property type="entry name" value="AT29763P-RELATED"/>
    <property type="match status" value="1"/>
</dbReference>
<evidence type="ECO:0000259" key="1">
    <source>
        <dbReference type="PROSITE" id="PS50076"/>
    </source>
</evidence>
<dbReference type="PRINTS" id="PR00625">
    <property type="entry name" value="JDOMAIN"/>
</dbReference>
<feature type="domain" description="J" evidence="1">
    <location>
        <begin position="1"/>
        <end position="65"/>
    </location>
</feature>
<protein>
    <recommendedName>
        <fullName evidence="1">J domain-containing protein</fullName>
    </recommendedName>
</protein>
<dbReference type="CDD" id="cd06257">
    <property type="entry name" value="DnaJ"/>
    <property type="match status" value="1"/>
</dbReference>
<reference evidence="2 4" key="2">
    <citation type="journal article" date="2013" name="Nature">
        <title>Insights into bilaterian evolution from three spiralian genomes.</title>
        <authorList>
            <person name="Simakov O."/>
            <person name="Marletaz F."/>
            <person name="Cho S.J."/>
            <person name="Edsinger-Gonzales E."/>
            <person name="Havlak P."/>
            <person name="Hellsten U."/>
            <person name="Kuo D.H."/>
            <person name="Larsson T."/>
            <person name="Lv J."/>
            <person name="Arendt D."/>
            <person name="Savage R."/>
            <person name="Osoegawa K."/>
            <person name="de Jong P."/>
            <person name="Grimwood J."/>
            <person name="Chapman J.A."/>
            <person name="Shapiro H."/>
            <person name="Aerts A."/>
            <person name="Otillar R.P."/>
            <person name="Terry A.Y."/>
            <person name="Boore J.L."/>
            <person name="Grigoriev I.V."/>
            <person name="Lindberg D.R."/>
            <person name="Seaver E.C."/>
            <person name="Weisblat D.A."/>
            <person name="Putnam N.H."/>
            <person name="Rokhsar D.S."/>
        </authorList>
    </citation>
    <scope>NUCLEOTIDE SEQUENCE</scope>
</reference>
<dbReference type="GeneID" id="20196503"/>
<dbReference type="InterPro" id="IPR051100">
    <property type="entry name" value="DnaJ_subfamily_B/C"/>
</dbReference>
<proteinExistence type="predicted"/>
<gene>
    <name evidence="3" type="primary">20196503</name>
    <name evidence="2" type="ORF">HELRODRAFT_138491</name>
</gene>
<dbReference type="Proteomes" id="UP000015101">
    <property type="component" value="Unassembled WGS sequence"/>
</dbReference>
<dbReference type="InterPro" id="IPR001623">
    <property type="entry name" value="DnaJ_domain"/>
</dbReference>
<evidence type="ECO:0000313" key="4">
    <source>
        <dbReference type="Proteomes" id="UP000015101"/>
    </source>
</evidence>
<evidence type="ECO:0000313" key="3">
    <source>
        <dbReference type="EnsemblMetazoa" id="HelroP138491"/>
    </source>
</evidence>
<name>T1EIV3_HELRO</name>
<dbReference type="Gene3D" id="1.10.287.110">
    <property type="entry name" value="DnaJ domain"/>
    <property type="match status" value="1"/>
</dbReference>
<reference evidence="4" key="1">
    <citation type="submission" date="2012-12" db="EMBL/GenBank/DDBJ databases">
        <authorList>
            <person name="Hellsten U."/>
            <person name="Grimwood J."/>
            <person name="Chapman J.A."/>
            <person name="Shapiro H."/>
            <person name="Aerts A."/>
            <person name="Otillar R.P."/>
            <person name="Terry A.Y."/>
            <person name="Boore J.L."/>
            <person name="Simakov O."/>
            <person name="Marletaz F."/>
            <person name="Cho S.-J."/>
            <person name="Edsinger-Gonzales E."/>
            <person name="Havlak P."/>
            <person name="Kuo D.-H."/>
            <person name="Larsson T."/>
            <person name="Lv J."/>
            <person name="Arendt D."/>
            <person name="Savage R."/>
            <person name="Osoegawa K."/>
            <person name="de Jong P."/>
            <person name="Lindberg D.R."/>
            <person name="Seaver E.C."/>
            <person name="Weisblat D.A."/>
            <person name="Putnam N.H."/>
            <person name="Grigoriev I.V."/>
            <person name="Rokhsar D.S."/>
        </authorList>
    </citation>
    <scope>NUCLEOTIDE SEQUENCE</scope>
</reference>
<keyword evidence="4" id="KW-1185">Reference proteome</keyword>
<dbReference type="STRING" id="6412.T1EIV3"/>
<dbReference type="CTD" id="20196503"/>
<dbReference type="EnsemblMetazoa" id="HelroT138491">
    <property type="protein sequence ID" value="HelroP138491"/>
    <property type="gene ID" value="HelroG138491"/>
</dbReference>
<accession>T1EIV3</accession>
<dbReference type="SMART" id="SM00271">
    <property type="entry name" value="DnaJ"/>
    <property type="match status" value="1"/>
</dbReference>
<dbReference type="KEGG" id="hro:HELRODRAFT_138491"/>
<dbReference type="GO" id="GO:0005783">
    <property type="term" value="C:endoplasmic reticulum"/>
    <property type="evidence" value="ECO:0007669"/>
    <property type="project" value="UniProtKB-ARBA"/>
</dbReference>
<dbReference type="Pfam" id="PF00226">
    <property type="entry name" value="DnaJ"/>
    <property type="match status" value="1"/>
</dbReference>
<dbReference type="OMA" id="WHPDKST"/>
<dbReference type="EMBL" id="AMQM01000946">
    <property type="status" value="NOT_ANNOTATED_CDS"/>
    <property type="molecule type" value="Genomic_DNA"/>
</dbReference>
<dbReference type="eggNOG" id="KOG0714">
    <property type="taxonomic scope" value="Eukaryota"/>
</dbReference>
<dbReference type="SUPFAM" id="SSF46565">
    <property type="entry name" value="Chaperone J-domain"/>
    <property type="match status" value="1"/>
</dbReference>
<dbReference type="InParanoid" id="T1EIV3"/>
<dbReference type="PANTHER" id="PTHR43908:SF3">
    <property type="entry name" value="AT29763P-RELATED"/>
    <property type="match status" value="1"/>
</dbReference>
<dbReference type="AlphaFoldDB" id="T1EIV3"/>
<dbReference type="HOGENOM" id="CLU_017633_18_0_1"/>
<organism evidence="3 4">
    <name type="scientific">Helobdella robusta</name>
    <name type="common">Californian leech</name>
    <dbReference type="NCBI Taxonomy" id="6412"/>
    <lineage>
        <taxon>Eukaryota</taxon>
        <taxon>Metazoa</taxon>
        <taxon>Spiralia</taxon>
        <taxon>Lophotrochozoa</taxon>
        <taxon>Annelida</taxon>
        <taxon>Clitellata</taxon>
        <taxon>Hirudinea</taxon>
        <taxon>Rhynchobdellida</taxon>
        <taxon>Glossiphoniidae</taxon>
        <taxon>Helobdella</taxon>
    </lineage>
</organism>
<dbReference type="InterPro" id="IPR036869">
    <property type="entry name" value="J_dom_sf"/>
</dbReference>
<dbReference type="PROSITE" id="PS00636">
    <property type="entry name" value="DNAJ_1"/>
    <property type="match status" value="1"/>
</dbReference>
<dbReference type="PROSITE" id="PS50076">
    <property type="entry name" value="DNAJ_2"/>
    <property type="match status" value="1"/>
</dbReference>